<gene>
    <name evidence="1" type="ORF">Spp001_09</name>
</gene>
<evidence type="ECO:0000313" key="1">
    <source>
        <dbReference type="EMBL" id="AHJ10517.1"/>
    </source>
</evidence>
<keyword evidence="2" id="KW-1185">Reference proteome</keyword>
<accession>W6E8D0</accession>
<dbReference type="GeneID" id="18505270"/>
<name>W6E8D0_9CAUD</name>
<dbReference type="RefSeq" id="YP_009008829.1">
    <property type="nucleotide sequence ID" value="NC_023594.2"/>
</dbReference>
<dbReference type="OrthoDB" id="30185at10239"/>
<proteinExistence type="predicted"/>
<dbReference type="Proteomes" id="UP000019368">
    <property type="component" value="Segment"/>
</dbReference>
<sequence>MYGRVVRVEARHELDGAPFFVTEELRVVVDVDIGLTQQIAQASVLIYNLSLENAKELTSGDLEAGSVGDGTQRRQAKRVFLRVFAGYEDERLQNGTLPLLIEGVVMNASSRRAIPEYITQLFVVPLSARFLRQTFEAYSPKDETLQQTLQEIMKRAGYLPTELTFDIPEHILNQSTRGQTFEPKPDVYSLLNRMGATYSFTYSTRAAGIGFYPKLDDSGAAHSEFNHLQSNGQAYVVSPVIMRGTPQVGTATITIPIVFDARIFPGWVIDTQLIQGTRGDVSLPSEGLAEYSSIGADLYYVDDVAKYTVLSKYMVLRIVHKIDTHGDTWGTTIIGTVPSTGDQSRGELRG</sequence>
<dbReference type="KEGG" id="vg:18505270"/>
<protein>
    <submittedName>
        <fullName evidence="1">Uncharacterized protein</fullName>
    </submittedName>
</protein>
<evidence type="ECO:0000313" key="2">
    <source>
        <dbReference type="Proteomes" id="UP000019368"/>
    </source>
</evidence>
<organism evidence="1 2">
    <name type="scientific">Shewanella phage Spp001</name>
    <dbReference type="NCBI Taxonomy" id="1445859"/>
    <lineage>
        <taxon>Viruses</taxon>
        <taxon>Duplodnaviria</taxon>
        <taxon>Heunggongvirae</taxon>
        <taxon>Uroviricota</taxon>
        <taxon>Caudoviricetes</taxon>
        <taxon>Chaseviridae</taxon>
        <taxon>Nefertitivirinae</taxon>
        <taxon>Yushanvirus</taxon>
        <taxon>Yushanvirus Spp001</taxon>
    </lineage>
</organism>
<reference evidence="1" key="1">
    <citation type="submission" date="2016-09" db="EMBL/GenBank/DDBJ databases">
        <title>The novel Shewanella putrefaciens-infecting bacteriophage Spp001: Ggenome sequence and lytic enzymes.</title>
        <authorList>
            <person name="Han F."/>
        </authorList>
    </citation>
    <scope>NUCLEOTIDE SEQUENCE</scope>
</reference>
<dbReference type="EMBL" id="KJ002054">
    <property type="protein sequence ID" value="AHJ10517.1"/>
    <property type="molecule type" value="Genomic_DNA"/>
</dbReference>